<keyword evidence="1" id="KW-0732">Signal</keyword>
<dbReference type="RefSeq" id="WP_135977762.1">
    <property type="nucleotide sequence ID" value="NZ_BQKC01000001.1"/>
</dbReference>
<dbReference type="Proteomes" id="UP001055025">
    <property type="component" value="Unassembled WGS sequence"/>
</dbReference>
<dbReference type="Gene3D" id="3.40.50.1820">
    <property type="entry name" value="alpha/beta hydrolase"/>
    <property type="match status" value="1"/>
</dbReference>
<comment type="caution">
    <text evidence="2">The sequence shown here is derived from an EMBL/GenBank/DDBJ whole genome shotgun (WGS) entry which is preliminary data.</text>
</comment>
<dbReference type="EMBL" id="BQKC01000001">
    <property type="protein sequence ID" value="GJM54983.1"/>
    <property type="molecule type" value="Genomic_DNA"/>
</dbReference>
<dbReference type="InterPro" id="IPR029058">
    <property type="entry name" value="AB_hydrolase_fold"/>
</dbReference>
<dbReference type="AlphaFoldDB" id="A0AAV5B1P0"/>
<protein>
    <recommendedName>
        <fullName evidence="4">Tat pathway signal sequence domain protein</fullName>
    </recommendedName>
</protein>
<feature type="chain" id="PRO_5043865050" description="Tat pathway signal sequence domain protein" evidence="1">
    <location>
        <begin position="26"/>
        <end position="635"/>
    </location>
</feature>
<accession>A0AAV5B1P0</accession>
<keyword evidence="3" id="KW-1185">Reference proteome</keyword>
<proteinExistence type="predicted"/>
<evidence type="ECO:0000256" key="1">
    <source>
        <dbReference type="SAM" id="SignalP"/>
    </source>
</evidence>
<name>A0AAV5B1P0_9ACTN</name>
<reference evidence="2" key="1">
    <citation type="journal article" date="2022" name="Int. J. Syst. Evol. Microbiol.">
        <title>Granulimonas faecalis gen. nov., sp. nov., and Leptogranulimonas caecicola gen. nov., sp. nov., novel lactate-producing Atopobiaceae bacteria isolated from mouse intestines, and an emended description of the family Atopobiaceae.</title>
        <authorList>
            <person name="Morinaga K."/>
            <person name="Kusada H."/>
            <person name="Sakamoto S."/>
            <person name="Murakami T."/>
            <person name="Toyoda A."/>
            <person name="Mori H."/>
            <person name="Meng X.Y."/>
            <person name="Takashino M."/>
            <person name="Murotomi K."/>
            <person name="Tamaki H."/>
        </authorList>
    </citation>
    <scope>NUCLEOTIDE SEQUENCE</scope>
    <source>
        <strain evidence="2">OPF53</strain>
    </source>
</reference>
<dbReference type="InterPro" id="IPR006311">
    <property type="entry name" value="TAT_signal"/>
</dbReference>
<evidence type="ECO:0008006" key="4">
    <source>
        <dbReference type="Google" id="ProtNLM"/>
    </source>
</evidence>
<dbReference type="SUPFAM" id="SSF53474">
    <property type="entry name" value="alpha/beta-Hydrolases"/>
    <property type="match status" value="1"/>
</dbReference>
<evidence type="ECO:0000313" key="3">
    <source>
        <dbReference type="Proteomes" id="UP001055025"/>
    </source>
</evidence>
<gene>
    <name evidence="2" type="ORF">ATOP_06380</name>
</gene>
<dbReference type="PROSITE" id="PS51318">
    <property type="entry name" value="TAT"/>
    <property type="match status" value="1"/>
</dbReference>
<dbReference type="PROSITE" id="PS51257">
    <property type="entry name" value="PROKAR_LIPOPROTEIN"/>
    <property type="match status" value="1"/>
</dbReference>
<sequence>MACTRRSFLAASAAASLGAVLSACGRPAPAPAPAASDDGPSVDVHAYDDLALDASAWSHDEEHDVYYRLCVPYCLTPASSTVQRLSIFVPGAYFDAEAKGDTFSCTVAEGAKVGSFDSSNAPVVMAVDSASWRGQTPAGTYSYEGLKPYMDAGCIYVLAGCRGCTTGFESRGQASGDGTVPGGLPWNVCDLKSAIRFLRLNAGRLPGGASGVFCLGVGAGASLVACLGASGDAPAFDPFLDAEGAARWDGEGATLSDAPSGCAIWNPVGPLASADGAYEWLYGRHVDDGTRSPDRWTSALSRDLSGSFGRWVSGLGLTDPDNAPLALDETLDGEASDGSYLQAVLSELEGSAKRFFDATAFPATVVRGAAEQASFPGVQPSSTGTAEELAAGAQQNAEAVASAGLDVDLGAASTVEGVHAQLKSLPFETAKAYVASLNGDGDSWLSYSPSRGTVRVGSLGAYVRALAAPTLACTAFDGVGCDTAENQLLGVPDTQTLHYSEMVYDLLNHRQWEYRSLAGWDPGYVGAWGQNLTVRDAQGLTPPERCSLCDPLAYLAPGGEAFSAGAVAPAWRVNVGLAQSEVPFTAAMDLAWALRSYDGVSTADLTAVWEGGFGLCEESGDPVANALAWVAAHNG</sequence>
<organism evidence="2 3">
    <name type="scientific">Granulimonas faecalis</name>
    <dbReference type="NCBI Taxonomy" id="2894155"/>
    <lineage>
        <taxon>Bacteria</taxon>
        <taxon>Bacillati</taxon>
        <taxon>Actinomycetota</taxon>
        <taxon>Coriobacteriia</taxon>
        <taxon>Coriobacteriales</taxon>
        <taxon>Kribbibacteriaceae</taxon>
        <taxon>Granulimonas</taxon>
    </lineage>
</organism>
<feature type="signal peptide" evidence="1">
    <location>
        <begin position="1"/>
        <end position="25"/>
    </location>
</feature>
<evidence type="ECO:0000313" key="2">
    <source>
        <dbReference type="EMBL" id="GJM54983.1"/>
    </source>
</evidence>